<reference evidence="4" key="1">
    <citation type="submission" date="2014-04" db="EMBL/GenBank/DDBJ databases">
        <title>Evolutionary Origins and Diversification of the Mycorrhizal Mutualists.</title>
        <authorList>
            <consortium name="DOE Joint Genome Institute"/>
            <consortium name="Mycorrhizal Genomics Consortium"/>
            <person name="Kohler A."/>
            <person name="Kuo A."/>
            <person name="Nagy L.G."/>
            <person name="Floudas D."/>
            <person name="Copeland A."/>
            <person name="Barry K.W."/>
            <person name="Cichocki N."/>
            <person name="Veneault-Fourrey C."/>
            <person name="LaButti K."/>
            <person name="Lindquist E.A."/>
            <person name="Lipzen A."/>
            <person name="Lundell T."/>
            <person name="Morin E."/>
            <person name="Murat C."/>
            <person name="Riley R."/>
            <person name="Ohm R."/>
            <person name="Sun H."/>
            <person name="Tunlid A."/>
            <person name="Henrissat B."/>
            <person name="Grigoriev I.V."/>
            <person name="Hibbett D.S."/>
            <person name="Martin F."/>
        </authorList>
    </citation>
    <scope>NUCLEOTIDE SEQUENCE [LARGE SCALE GENOMIC DNA]</scope>
    <source>
        <strain evidence="4">FD-334 SS-4</strain>
    </source>
</reference>
<feature type="region of interest" description="Disordered" evidence="1">
    <location>
        <begin position="142"/>
        <end position="181"/>
    </location>
</feature>
<dbReference type="InterPro" id="IPR000300">
    <property type="entry name" value="IPPc"/>
</dbReference>
<feature type="compositionally biased region" description="Basic and acidic residues" evidence="1">
    <location>
        <begin position="731"/>
        <end position="745"/>
    </location>
</feature>
<name>A0A0D2PTJ9_HYPSF</name>
<dbReference type="Proteomes" id="UP000054270">
    <property type="component" value="Unassembled WGS sequence"/>
</dbReference>
<feature type="region of interest" description="Disordered" evidence="1">
    <location>
        <begin position="34"/>
        <end position="57"/>
    </location>
</feature>
<dbReference type="Pfam" id="PF22669">
    <property type="entry name" value="Exo_endo_phos2"/>
    <property type="match status" value="2"/>
</dbReference>
<accession>A0A0D2PTJ9</accession>
<feature type="domain" description="Inositol polyphosphate-related phosphatase" evidence="2">
    <location>
        <begin position="134"/>
        <end position="457"/>
    </location>
</feature>
<feature type="compositionally biased region" description="Low complexity" evidence="1">
    <location>
        <begin position="447"/>
        <end position="458"/>
    </location>
</feature>
<feature type="compositionally biased region" description="Basic and acidic residues" evidence="1">
    <location>
        <begin position="142"/>
        <end position="175"/>
    </location>
</feature>
<dbReference type="SUPFAM" id="SSF56219">
    <property type="entry name" value="DNase I-like"/>
    <property type="match status" value="1"/>
</dbReference>
<dbReference type="SMART" id="SM00128">
    <property type="entry name" value="IPPc"/>
    <property type="match status" value="1"/>
</dbReference>
<dbReference type="OrthoDB" id="405996at2759"/>
<feature type="compositionally biased region" description="Low complexity" evidence="1">
    <location>
        <begin position="670"/>
        <end position="685"/>
    </location>
</feature>
<feature type="compositionally biased region" description="Polar residues" evidence="1">
    <location>
        <begin position="1"/>
        <end position="19"/>
    </location>
</feature>
<proteinExistence type="predicted"/>
<feature type="compositionally biased region" description="Polar residues" evidence="1">
    <location>
        <begin position="686"/>
        <end position="718"/>
    </location>
</feature>
<dbReference type="GO" id="GO:0004439">
    <property type="term" value="F:phosphatidylinositol-4,5-bisphosphate 5-phosphatase activity"/>
    <property type="evidence" value="ECO:0007669"/>
    <property type="project" value="TreeGrafter"/>
</dbReference>
<feature type="region of interest" description="Disordered" evidence="1">
    <location>
        <begin position="661"/>
        <end position="745"/>
    </location>
</feature>
<dbReference type="PANTHER" id="PTHR11200:SF275">
    <property type="entry name" value="LD06095P"/>
    <property type="match status" value="1"/>
</dbReference>
<feature type="region of interest" description="Disordered" evidence="1">
    <location>
        <begin position="201"/>
        <end position="221"/>
    </location>
</feature>
<feature type="compositionally biased region" description="Polar residues" evidence="1">
    <location>
        <begin position="459"/>
        <end position="490"/>
    </location>
</feature>
<protein>
    <recommendedName>
        <fullName evidence="2">Inositol polyphosphate-related phosphatase domain-containing protein</fullName>
    </recommendedName>
</protein>
<evidence type="ECO:0000313" key="3">
    <source>
        <dbReference type="EMBL" id="KJA23010.1"/>
    </source>
</evidence>
<dbReference type="GO" id="GO:0046856">
    <property type="term" value="P:phosphatidylinositol dephosphorylation"/>
    <property type="evidence" value="ECO:0007669"/>
    <property type="project" value="InterPro"/>
</dbReference>
<dbReference type="Gene3D" id="3.60.10.10">
    <property type="entry name" value="Endonuclease/exonuclease/phosphatase"/>
    <property type="match status" value="2"/>
</dbReference>
<dbReference type="PANTHER" id="PTHR11200">
    <property type="entry name" value="INOSITOL 5-PHOSPHATASE"/>
    <property type="match status" value="1"/>
</dbReference>
<keyword evidence="4" id="KW-1185">Reference proteome</keyword>
<organism evidence="3 4">
    <name type="scientific">Hypholoma sublateritium (strain FD-334 SS-4)</name>
    <dbReference type="NCBI Taxonomy" id="945553"/>
    <lineage>
        <taxon>Eukaryota</taxon>
        <taxon>Fungi</taxon>
        <taxon>Dikarya</taxon>
        <taxon>Basidiomycota</taxon>
        <taxon>Agaricomycotina</taxon>
        <taxon>Agaricomycetes</taxon>
        <taxon>Agaricomycetidae</taxon>
        <taxon>Agaricales</taxon>
        <taxon>Agaricineae</taxon>
        <taxon>Strophariaceae</taxon>
        <taxon>Hypholoma</taxon>
    </lineage>
</organism>
<dbReference type="InterPro" id="IPR046985">
    <property type="entry name" value="IP5"/>
</dbReference>
<dbReference type="OMA" id="KGPYQLL"/>
<feature type="region of interest" description="Disordered" evidence="1">
    <location>
        <begin position="428"/>
        <end position="490"/>
    </location>
</feature>
<feature type="region of interest" description="Disordered" evidence="1">
    <location>
        <begin position="1"/>
        <end position="20"/>
    </location>
</feature>
<dbReference type="AlphaFoldDB" id="A0A0D2PTJ9"/>
<feature type="compositionally biased region" description="Acidic residues" evidence="1">
    <location>
        <begin position="437"/>
        <end position="446"/>
    </location>
</feature>
<gene>
    <name evidence="3" type="ORF">HYPSUDRAFT_40497</name>
</gene>
<evidence type="ECO:0000313" key="4">
    <source>
        <dbReference type="Proteomes" id="UP000054270"/>
    </source>
</evidence>
<evidence type="ECO:0000259" key="2">
    <source>
        <dbReference type="SMART" id="SM00128"/>
    </source>
</evidence>
<evidence type="ECO:0000256" key="1">
    <source>
        <dbReference type="SAM" id="MobiDB-lite"/>
    </source>
</evidence>
<dbReference type="InterPro" id="IPR036691">
    <property type="entry name" value="Endo/exonu/phosph_ase_sf"/>
</dbReference>
<dbReference type="STRING" id="945553.A0A0D2PTJ9"/>
<sequence length="821" mass="91142">MTDFSGTMQAGLAKQQQGHHPTVLNRLQGFLSPRQQAAAMTRPGDTSTPTPSPRKALPIDPRFLKIRILTWNMHDSLPKGDLEELLGKVPAYNAPASDYQFPHLLNDGSHPYHIVVIAGQECPTPSGIPMGLGAGFKILDKDRDKSKDPEKDHDKVSFKTKDKHDDSRSQKHDNESDAPPIGWTSIVEDWLCNGSGQCHPSSPTTADVGFPRPLIRQKSSKEARKGPYQLLIKDRLMGIYLAVYIHRDLKPFVQGTSKSAVTAGLIGGRVGNKGGVGISMKVDGSTFLFLNAHLAAHEGKVHHRQANLAKIKSQLSVDDFLPSSDPRKTADDPTDRFDFVFFCGDLNFRLNISRLHADWLIERGEYAQAFEFDQLQELMKNGDTFTGFHEAPINFPPTFKYDVLRSLKSSKRSSSRRSRLDERFIQIAEKEERERETQDEDGDEDAASVVSSATGVTSINSQSAPEPETINPTYLSSTPPTPVTTRARSTSIIPITPTSVRKAKAKFLTLLSPSLRNASDKQLKIKSTPDLLTVPSPTTATGHISHSPLARRISPRIQRVFKRSHRPAPMILVNSPDSSPRQNGLLEDIITAEKGVYDSSSKKRVPSWCDRILWKTTIVPPPRFVPEENIQDPDIPRPRKRMGQFFANAFRPPHFRTDATHPTSAQFSGSATPTSPYSFYSSTTTQGPSTPFSTNSRQSSNIPYKPFNTQSRRANTAYSPPPTAPLPLESHAPRRGTDTSEGFERPHTATHQFTWRGLLPSFLSPTYTQGPPQDIVLTAPVMPVKGEVKCLTYNTLDDRGMRRLEGRSDHRPVIGAYIVYV</sequence>
<dbReference type="EMBL" id="KN817546">
    <property type="protein sequence ID" value="KJA23010.1"/>
    <property type="molecule type" value="Genomic_DNA"/>
</dbReference>